<dbReference type="EMBL" id="JACHJR010000001">
    <property type="protein sequence ID" value="MBB4949070.1"/>
    <property type="molecule type" value="Genomic_DNA"/>
</dbReference>
<gene>
    <name evidence="1" type="ORF">F4556_004605</name>
</gene>
<protein>
    <submittedName>
        <fullName evidence="1">DNA-directed RNA polymerase specialized sigma24 family protein</fullName>
    </submittedName>
</protein>
<dbReference type="AlphaFoldDB" id="A0A7W7SEN5"/>
<name>A0A7W7SEN5_9ACTN</name>
<comment type="caution">
    <text evidence="1">The sequence shown here is derived from an EMBL/GenBank/DDBJ whole genome shotgun (WGS) entry which is preliminary data.</text>
</comment>
<keyword evidence="1" id="KW-0240">DNA-directed RNA polymerase</keyword>
<sequence>MTNRHDPLSSVEFIAFRELHHPRYLSYARVWFREGGLAASVVEEAFAVMAAGWAEILGSPNPTAAAWRILRATVAARFDPARVPTQRVTAADEDLAILHYVVGLATPEIADVVGTDTANVASQLRHALREAADW</sequence>
<proteinExistence type="predicted"/>
<keyword evidence="1" id="KW-0804">Transcription</keyword>
<organism evidence="1 2">
    <name type="scientific">Kitasatospora gansuensis</name>
    <dbReference type="NCBI Taxonomy" id="258050"/>
    <lineage>
        <taxon>Bacteria</taxon>
        <taxon>Bacillati</taxon>
        <taxon>Actinomycetota</taxon>
        <taxon>Actinomycetes</taxon>
        <taxon>Kitasatosporales</taxon>
        <taxon>Streptomycetaceae</taxon>
        <taxon>Kitasatospora</taxon>
    </lineage>
</organism>
<evidence type="ECO:0000313" key="1">
    <source>
        <dbReference type="EMBL" id="MBB4949070.1"/>
    </source>
</evidence>
<reference evidence="1 2" key="1">
    <citation type="submission" date="2020-08" db="EMBL/GenBank/DDBJ databases">
        <title>Sequencing the genomes of 1000 actinobacteria strains.</title>
        <authorList>
            <person name="Klenk H.-P."/>
        </authorList>
    </citation>
    <scope>NUCLEOTIDE SEQUENCE [LARGE SCALE GENOMIC DNA]</scope>
    <source>
        <strain evidence="1 2">DSM 44786</strain>
    </source>
</reference>
<evidence type="ECO:0000313" key="2">
    <source>
        <dbReference type="Proteomes" id="UP000573327"/>
    </source>
</evidence>
<keyword evidence="2" id="KW-1185">Reference proteome</keyword>
<dbReference type="GO" id="GO:0000428">
    <property type="term" value="C:DNA-directed RNA polymerase complex"/>
    <property type="evidence" value="ECO:0007669"/>
    <property type="project" value="UniProtKB-KW"/>
</dbReference>
<dbReference type="RefSeq" id="WP_184919152.1">
    <property type="nucleotide sequence ID" value="NZ_JACHJR010000001.1"/>
</dbReference>
<dbReference type="Proteomes" id="UP000573327">
    <property type="component" value="Unassembled WGS sequence"/>
</dbReference>
<accession>A0A7W7SEN5</accession>